<feature type="transmembrane region" description="Helical" evidence="7">
    <location>
        <begin position="7"/>
        <end position="30"/>
    </location>
</feature>
<evidence type="ECO:0000256" key="5">
    <source>
        <dbReference type="ARBA" id="ARBA00022989"/>
    </source>
</evidence>
<dbReference type="InterPro" id="IPR035906">
    <property type="entry name" value="MetI-like_sf"/>
</dbReference>
<dbReference type="Proteomes" id="UP000682811">
    <property type="component" value="Unassembled WGS sequence"/>
</dbReference>
<dbReference type="PANTHER" id="PTHR30193:SF37">
    <property type="entry name" value="INNER MEMBRANE ABC TRANSPORTER PERMEASE PROTEIN YCJO"/>
    <property type="match status" value="1"/>
</dbReference>
<organism evidence="8 9">
    <name type="scientific">Paenibacillus azoreducens</name>
    <dbReference type="NCBI Taxonomy" id="116718"/>
    <lineage>
        <taxon>Bacteria</taxon>
        <taxon>Bacillati</taxon>
        <taxon>Bacillota</taxon>
        <taxon>Bacilli</taxon>
        <taxon>Bacillales</taxon>
        <taxon>Paenibacillaceae</taxon>
        <taxon>Paenibacillus</taxon>
    </lineage>
</organism>
<keyword evidence="5 7" id="KW-1133">Transmembrane helix</keyword>
<feature type="transmembrane region" description="Helical" evidence="7">
    <location>
        <begin position="61"/>
        <end position="78"/>
    </location>
</feature>
<evidence type="ECO:0000313" key="8">
    <source>
        <dbReference type="EMBL" id="GIO47060.1"/>
    </source>
</evidence>
<evidence type="ECO:0000256" key="4">
    <source>
        <dbReference type="ARBA" id="ARBA00022692"/>
    </source>
</evidence>
<dbReference type="PANTHER" id="PTHR30193">
    <property type="entry name" value="ABC TRANSPORTER PERMEASE PROTEIN"/>
    <property type="match status" value="1"/>
</dbReference>
<comment type="caution">
    <text evidence="8">The sequence shown here is derived from an EMBL/GenBank/DDBJ whole genome shotgun (WGS) entry which is preliminary data.</text>
</comment>
<keyword evidence="3" id="KW-1003">Cell membrane</keyword>
<evidence type="ECO:0000256" key="1">
    <source>
        <dbReference type="ARBA" id="ARBA00004651"/>
    </source>
</evidence>
<comment type="subcellular location">
    <subcellularLocation>
        <location evidence="1">Cell membrane</location>
        <topology evidence="1">Multi-pass membrane protein</topology>
    </subcellularLocation>
</comment>
<protein>
    <recommendedName>
        <fullName evidence="10">Sugar ABC transporter permease</fullName>
    </recommendedName>
</protein>
<dbReference type="EMBL" id="BORT01000006">
    <property type="protein sequence ID" value="GIO47060.1"/>
    <property type="molecule type" value="Genomic_DNA"/>
</dbReference>
<proteinExistence type="predicted"/>
<dbReference type="GO" id="GO:0005886">
    <property type="term" value="C:plasma membrane"/>
    <property type="evidence" value="ECO:0007669"/>
    <property type="project" value="UniProtKB-SubCell"/>
</dbReference>
<dbReference type="AlphaFoldDB" id="A0A919YDG6"/>
<dbReference type="InterPro" id="IPR051393">
    <property type="entry name" value="ABC_transporter_permease"/>
</dbReference>
<reference evidence="8 9" key="1">
    <citation type="submission" date="2021-03" db="EMBL/GenBank/DDBJ databases">
        <title>Antimicrobial resistance genes in bacteria isolated from Japanese honey, and their potential for conferring macrolide and lincosamide resistance in the American foulbrood pathogen Paenibacillus larvae.</title>
        <authorList>
            <person name="Okamoto M."/>
            <person name="Kumagai M."/>
            <person name="Kanamori H."/>
            <person name="Takamatsu D."/>
        </authorList>
    </citation>
    <scope>NUCLEOTIDE SEQUENCE [LARGE SCALE GENOMIC DNA]</scope>
    <source>
        <strain evidence="8 9">J34TS1</strain>
    </source>
</reference>
<gene>
    <name evidence="8" type="ORF">J34TS1_18250</name>
</gene>
<accession>A0A919YDG6</accession>
<evidence type="ECO:0000256" key="3">
    <source>
        <dbReference type="ARBA" id="ARBA00022475"/>
    </source>
</evidence>
<evidence type="ECO:0008006" key="10">
    <source>
        <dbReference type="Google" id="ProtNLM"/>
    </source>
</evidence>
<name>A0A919YDG6_9BACL</name>
<sequence length="79" mass="9189">MKRKEYIWAYLFVAAPILGFMLFALIPLSYSVYVSFTDYSGYTAPVFNGGDNYVKLVKDELFWKTLLNTVIFLFAKVLR</sequence>
<evidence type="ECO:0000256" key="6">
    <source>
        <dbReference type="ARBA" id="ARBA00023136"/>
    </source>
</evidence>
<keyword evidence="9" id="KW-1185">Reference proteome</keyword>
<evidence type="ECO:0000256" key="2">
    <source>
        <dbReference type="ARBA" id="ARBA00022448"/>
    </source>
</evidence>
<keyword evidence="2" id="KW-0813">Transport</keyword>
<keyword evidence="6 7" id="KW-0472">Membrane</keyword>
<keyword evidence="4 7" id="KW-0812">Transmembrane</keyword>
<evidence type="ECO:0000313" key="9">
    <source>
        <dbReference type="Proteomes" id="UP000682811"/>
    </source>
</evidence>
<dbReference type="SUPFAM" id="SSF161098">
    <property type="entry name" value="MetI-like"/>
    <property type="match status" value="1"/>
</dbReference>
<dbReference type="Gene3D" id="1.10.3720.10">
    <property type="entry name" value="MetI-like"/>
    <property type="match status" value="1"/>
</dbReference>
<evidence type="ECO:0000256" key="7">
    <source>
        <dbReference type="SAM" id="Phobius"/>
    </source>
</evidence>